<evidence type="ECO:0000313" key="1">
    <source>
        <dbReference type="EMBL" id="OGY84677.1"/>
    </source>
</evidence>
<proteinExistence type="predicted"/>
<dbReference type="AlphaFoldDB" id="A0A1G2B8Y9"/>
<comment type="caution">
    <text evidence="1">The sequence shown here is derived from an EMBL/GenBank/DDBJ whole genome shotgun (WGS) entry which is preliminary data.</text>
</comment>
<sequence>MEDLTEGGNTDPPGHFLQNQLTLLKQAIWERRPVLGEIMHKRGSKNLYEYTKDFLDVNPVPGLDERKDELIAVVKDIARERLGRDVAEGVAKQLKKFALVSTTDHHGPIDHPFFVNANIISALPYRELNDVDLRYLIVFSFASVSANNSSAYPRGILFHGDNGGEKELLRLPLLPDKIKMGVVYASRGYTRDDISNAIREIRKKHSRGLLTNERTEAISTLIETHFGASDILAFSELAPQITKINYRLWPLLFHPHRSLSWSPTASTVDANVPNLVYLEIETIVKELLMRKHLQNPESLIHRLLFSPEYRTRASTYFNNIPGAFSTDHDWGTFFFWGLNDKLHRKRLLLERDTLVNHDAGLQVPFTPLAIEEALKTKRIFPSMLLCYLMVSQYYGIKCLGGFSQVNDLTMTKNAWQRLLRDVGEDVEADAVEPTQTKELGGDGIVLSYLAESGGGLAPATGIDMILENVDTRFDEYVSLSHKVTLEELMQPMLPEMYSVLYSAAQRDPRLMIPPETIVKGLHLDNLLVKKRKLQSAKTDSAVSELTPVIS</sequence>
<dbReference type="EMBL" id="MHKE01000005">
    <property type="protein sequence ID" value="OGY84677.1"/>
    <property type="molecule type" value="Genomic_DNA"/>
</dbReference>
<organism evidence="1 2">
    <name type="scientific">Candidatus Kerfeldbacteria bacterium RIFCSPLOWO2_01_FULL_48_11</name>
    <dbReference type="NCBI Taxonomy" id="1798543"/>
    <lineage>
        <taxon>Bacteria</taxon>
        <taxon>Candidatus Kerfeldiibacteriota</taxon>
    </lineage>
</organism>
<accession>A0A1G2B8Y9</accession>
<name>A0A1G2B8Y9_9BACT</name>
<evidence type="ECO:0000313" key="2">
    <source>
        <dbReference type="Proteomes" id="UP000179164"/>
    </source>
</evidence>
<dbReference type="STRING" id="1798543.A2898_01050"/>
<protein>
    <submittedName>
        <fullName evidence="1">Uncharacterized protein</fullName>
    </submittedName>
</protein>
<dbReference type="Proteomes" id="UP000179164">
    <property type="component" value="Unassembled WGS sequence"/>
</dbReference>
<gene>
    <name evidence="1" type="ORF">A2898_01050</name>
</gene>
<reference evidence="1 2" key="1">
    <citation type="journal article" date="2016" name="Nat. Commun.">
        <title>Thousands of microbial genomes shed light on interconnected biogeochemical processes in an aquifer system.</title>
        <authorList>
            <person name="Anantharaman K."/>
            <person name="Brown C.T."/>
            <person name="Hug L.A."/>
            <person name="Sharon I."/>
            <person name="Castelle C.J."/>
            <person name="Probst A.J."/>
            <person name="Thomas B.C."/>
            <person name="Singh A."/>
            <person name="Wilkins M.J."/>
            <person name="Karaoz U."/>
            <person name="Brodie E.L."/>
            <person name="Williams K.H."/>
            <person name="Hubbard S.S."/>
            <person name="Banfield J.F."/>
        </authorList>
    </citation>
    <scope>NUCLEOTIDE SEQUENCE [LARGE SCALE GENOMIC DNA]</scope>
</reference>